<evidence type="ECO:0000256" key="1">
    <source>
        <dbReference type="SAM" id="Phobius"/>
    </source>
</evidence>
<name>A0A348WAC1_9RHOB</name>
<feature type="transmembrane region" description="Helical" evidence="1">
    <location>
        <begin position="109"/>
        <end position="129"/>
    </location>
</feature>
<keyword evidence="1" id="KW-0812">Transmembrane</keyword>
<keyword evidence="1" id="KW-1133">Transmembrane helix</keyword>
<comment type="caution">
    <text evidence="2">The sequence shown here is derived from an EMBL/GenBank/DDBJ whole genome shotgun (WGS) entry which is preliminary data.</text>
</comment>
<gene>
    <name evidence="2" type="ORF">DCS45_06335</name>
</gene>
<organism evidence="2 3">
    <name type="scientific">Roseovarius nubinhibens</name>
    <dbReference type="NCBI Taxonomy" id="314263"/>
    <lineage>
        <taxon>Bacteria</taxon>
        <taxon>Pseudomonadati</taxon>
        <taxon>Pseudomonadota</taxon>
        <taxon>Alphaproteobacteria</taxon>
        <taxon>Rhodobacterales</taxon>
        <taxon>Roseobacteraceae</taxon>
        <taxon>Roseovarius</taxon>
    </lineage>
</organism>
<sequence length="178" mass="19527">MEALQLADPEKASRVQAEILALRDQANQLLESRYTRIVDAIDGAINPVLQSALGFALLFMCYVVGEMLLLLTSLLFRSKAFRSESATRLARIAASDNQMVQMSAEKSQAAIELAYAVLALTLLLSVWLLHRSDNLLSAPLALLPVLGALLFSCWFVKSMASEIDQELEAFETLAKAPQ</sequence>
<accession>A0A348WAC1</accession>
<proteinExistence type="predicted"/>
<feature type="transmembrane region" description="Helical" evidence="1">
    <location>
        <begin position="135"/>
        <end position="156"/>
    </location>
</feature>
<reference evidence="2 3" key="1">
    <citation type="journal article" date="2018" name="Nat. Biotechnol.">
        <title>A standardized bacterial taxonomy based on genome phylogeny substantially revises the tree of life.</title>
        <authorList>
            <person name="Parks D.H."/>
            <person name="Chuvochina M."/>
            <person name="Waite D.W."/>
            <person name="Rinke C."/>
            <person name="Skarshewski A."/>
            <person name="Chaumeil P.A."/>
            <person name="Hugenholtz P."/>
        </authorList>
    </citation>
    <scope>NUCLEOTIDE SEQUENCE [LARGE SCALE GENOMIC DNA]</scope>
    <source>
        <strain evidence="2">UBA9169</strain>
    </source>
</reference>
<dbReference type="EMBL" id="DMVW01000062">
    <property type="protein sequence ID" value="HAR51483.1"/>
    <property type="molecule type" value="Genomic_DNA"/>
</dbReference>
<protein>
    <submittedName>
        <fullName evidence="2">Uncharacterized protein</fullName>
    </submittedName>
</protein>
<keyword evidence="1" id="KW-0472">Membrane</keyword>
<evidence type="ECO:0000313" key="2">
    <source>
        <dbReference type="EMBL" id="HAR51483.1"/>
    </source>
</evidence>
<dbReference type="AlphaFoldDB" id="A0A348WAC1"/>
<dbReference type="Proteomes" id="UP000264719">
    <property type="component" value="Unassembled WGS sequence"/>
</dbReference>
<evidence type="ECO:0000313" key="3">
    <source>
        <dbReference type="Proteomes" id="UP000264719"/>
    </source>
</evidence>
<feature type="transmembrane region" description="Helical" evidence="1">
    <location>
        <begin position="52"/>
        <end position="76"/>
    </location>
</feature>